<dbReference type="Pfam" id="PF07929">
    <property type="entry name" value="PRiA4_ORF3"/>
    <property type="match status" value="1"/>
</dbReference>
<evidence type="ECO:0000313" key="4">
    <source>
        <dbReference type="Proteomes" id="UP001595075"/>
    </source>
</evidence>
<name>A0ABR4C921_9HELO</name>
<evidence type="ECO:0000313" key="3">
    <source>
        <dbReference type="EMBL" id="KAL2066418.1"/>
    </source>
</evidence>
<dbReference type="InterPro" id="IPR024047">
    <property type="entry name" value="MM3350-like_sf"/>
</dbReference>
<reference evidence="3 4" key="1">
    <citation type="journal article" date="2024" name="Commun. Biol.">
        <title>Comparative genomic analysis of thermophilic fungi reveals convergent evolutionary adaptations and gene losses.</title>
        <authorList>
            <person name="Steindorff A.S."/>
            <person name="Aguilar-Pontes M.V."/>
            <person name="Robinson A.J."/>
            <person name="Andreopoulos B."/>
            <person name="LaButti K."/>
            <person name="Kuo A."/>
            <person name="Mondo S."/>
            <person name="Riley R."/>
            <person name="Otillar R."/>
            <person name="Haridas S."/>
            <person name="Lipzen A."/>
            <person name="Grimwood J."/>
            <person name="Schmutz J."/>
            <person name="Clum A."/>
            <person name="Reid I.D."/>
            <person name="Moisan M.C."/>
            <person name="Butler G."/>
            <person name="Nguyen T.T.M."/>
            <person name="Dewar K."/>
            <person name="Conant G."/>
            <person name="Drula E."/>
            <person name="Henrissat B."/>
            <person name="Hansel C."/>
            <person name="Singer S."/>
            <person name="Hutchinson M.I."/>
            <person name="de Vries R.P."/>
            <person name="Natvig D.O."/>
            <person name="Powell A.J."/>
            <person name="Tsang A."/>
            <person name="Grigoriev I.V."/>
        </authorList>
    </citation>
    <scope>NUCLEOTIDE SEQUENCE [LARGE SCALE GENOMIC DNA]</scope>
    <source>
        <strain evidence="3 4">CBS 494.80</strain>
    </source>
</reference>
<gene>
    <name evidence="3" type="ORF">VTL71DRAFT_2489</name>
</gene>
<organism evidence="3 4">
    <name type="scientific">Oculimacula yallundae</name>
    <dbReference type="NCBI Taxonomy" id="86028"/>
    <lineage>
        <taxon>Eukaryota</taxon>
        <taxon>Fungi</taxon>
        <taxon>Dikarya</taxon>
        <taxon>Ascomycota</taxon>
        <taxon>Pezizomycotina</taxon>
        <taxon>Leotiomycetes</taxon>
        <taxon>Helotiales</taxon>
        <taxon>Ploettnerulaceae</taxon>
        <taxon>Oculimacula</taxon>
    </lineage>
</organism>
<feature type="compositionally biased region" description="Basic and acidic residues" evidence="1">
    <location>
        <begin position="1"/>
        <end position="27"/>
    </location>
</feature>
<evidence type="ECO:0000259" key="2">
    <source>
        <dbReference type="Pfam" id="PF07929"/>
    </source>
</evidence>
<dbReference type="PANTHER" id="PTHR41878">
    <property type="entry name" value="LEXA REPRESSOR-RELATED"/>
    <property type="match status" value="1"/>
</dbReference>
<sequence length="292" mass="32816">MPKAEKISGRNVRLEPYRESSKSSMKDEVDEEVPARVVKRKPIENYLLQVQLLHVENPCVTRVLSVPSNLTFDRLHLVLQIAFGWENAHMYQFEISKLPEEGETVMNPRDETYRTLFITNSSQSPEPFSGLSNTIMYIQSDDEDADMVAHPVKIADEMPLSRIYDAKKYKGKVQMLYEYDLGAGWEHQITLLGRADPSLVRAMQVSNLRVTTGVEHSNQAKVMCLSGEGGPLKEDCGGTHGWDLLKEKARKKASGRNGGDSLDRGMAGGGACDKFWKWDIVEVNKQLASIDI</sequence>
<dbReference type="PANTHER" id="PTHR41878:SF1">
    <property type="entry name" value="TNPR PROTEIN"/>
    <property type="match status" value="1"/>
</dbReference>
<dbReference type="SUPFAM" id="SSF159941">
    <property type="entry name" value="MM3350-like"/>
    <property type="match status" value="1"/>
</dbReference>
<feature type="region of interest" description="Disordered" evidence="1">
    <location>
        <begin position="1"/>
        <end position="28"/>
    </location>
</feature>
<dbReference type="Proteomes" id="UP001595075">
    <property type="component" value="Unassembled WGS sequence"/>
</dbReference>
<protein>
    <recommendedName>
        <fullName evidence="2">Plasmid pRiA4b Orf3-like domain-containing protein</fullName>
    </recommendedName>
</protein>
<evidence type="ECO:0000256" key="1">
    <source>
        <dbReference type="SAM" id="MobiDB-lite"/>
    </source>
</evidence>
<feature type="domain" description="Plasmid pRiA4b Orf3-like" evidence="2">
    <location>
        <begin position="46"/>
        <end position="196"/>
    </location>
</feature>
<keyword evidence="4" id="KW-1185">Reference proteome</keyword>
<dbReference type="EMBL" id="JAZHXI010000011">
    <property type="protein sequence ID" value="KAL2066418.1"/>
    <property type="molecule type" value="Genomic_DNA"/>
</dbReference>
<comment type="caution">
    <text evidence="3">The sequence shown here is derived from an EMBL/GenBank/DDBJ whole genome shotgun (WGS) entry which is preliminary data.</text>
</comment>
<proteinExistence type="predicted"/>
<dbReference type="InterPro" id="IPR012912">
    <property type="entry name" value="Plasmid_pRiA4b_Orf3-like"/>
</dbReference>
<dbReference type="Gene3D" id="3.10.290.30">
    <property type="entry name" value="MM3350-like"/>
    <property type="match status" value="1"/>
</dbReference>
<accession>A0ABR4C921</accession>